<evidence type="ECO:0000256" key="4">
    <source>
        <dbReference type="ARBA" id="ARBA00022519"/>
    </source>
</evidence>
<keyword evidence="2" id="KW-1003">Cell membrane</keyword>
<comment type="subcellular location">
    <subcellularLocation>
        <location evidence="1">Cell membrane</location>
        <topology evidence="1">Multi-pass membrane protein</topology>
    </subcellularLocation>
</comment>
<dbReference type="InterPro" id="IPR000620">
    <property type="entry name" value="EamA_dom"/>
</dbReference>
<dbReference type="GO" id="GO:0009245">
    <property type="term" value="P:lipid A biosynthetic process"/>
    <property type="evidence" value="ECO:0007669"/>
    <property type="project" value="UniProtKB-KW"/>
</dbReference>
<evidence type="ECO:0000256" key="6">
    <source>
        <dbReference type="ARBA" id="ARBA00022692"/>
    </source>
</evidence>
<comment type="caution">
    <text evidence="13">The sequence shown here is derived from an EMBL/GenBank/DDBJ whole genome shotgun (WGS) entry which is preliminary data.</text>
</comment>
<reference evidence="13" key="1">
    <citation type="submission" date="2023-08" db="EMBL/GenBank/DDBJ databases">
        <title>Functional and genomic diversity of the sorghum phyllosphere microbiome.</title>
        <authorList>
            <person name="Shade A."/>
        </authorList>
    </citation>
    <scope>NUCLEOTIDE SEQUENCE</scope>
    <source>
        <strain evidence="13">SORGH_AS_0201</strain>
    </source>
</reference>
<evidence type="ECO:0000256" key="1">
    <source>
        <dbReference type="ARBA" id="ARBA00004651"/>
    </source>
</evidence>
<accession>A0AAJ2BHY1</accession>
<evidence type="ECO:0000256" key="8">
    <source>
        <dbReference type="ARBA" id="ARBA00022989"/>
    </source>
</evidence>
<keyword evidence="6 11" id="KW-0812">Transmembrane</keyword>
<dbReference type="Gene3D" id="1.10.3730.20">
    <property type="match status" value="1"/>
</dbReference>
<dbReference type="PANTHER" id="PTHR30561:SF23">
    <property type="entry name" value="4-AMINO-4-DEOXY-L-ARABINOSE-PHOSPHOUNDECAPRENOL FLIPPASE SUBUNIT ARNE-RELATED"/>
    <property type="match status" value="1"/>
</dbReference>
<feature type="transmembrane region" description="Helical" evidence="11">
    <location>
        <begin position="93"/>
        <end position="111"/>
    </location>
</feature>
<keyword evidence="10 11" id="KW-0472">Membrane</keyword>
<keyword evidence="3" id="KW-0444">Lipid biosynthesis</keyword>
<sequence>MNAVDVLLIALVILLTCAGQLGQKRAVATGGALVERLRSPWLWGALVCLGLALLVWCAVLQRVPVGVAYPLLSLNTLAVTLVARLVFGEAVDARAWCGCLCIVVGAALLGGQL</sequence>
<evidence type="ECO:0000313" key="13">
    <source>
        <dbReference type="EMBL" id="MDR6234603.1"/>
    </source>
</evidence>
<dbReference type="EMBL" id="JAVJAF010000001">
    <property type="protein sequence ID" value="MDR6234603.1"/>
    <property type="molecule type" value="Genomic_DNA"/>
</dbReference>
<evidence type="ECO:0000256" key="2">
    <source>
        <dbReference type="ARBA" id="ARBA00022475"/>
    </source>
</evidence>
<dbReference type="GO" id="GO:0009103">
    <property type="term" value="P:lipopolysaccharide biosynthetic process"/>
    <property type="evidence" value="ECO:0007669"/>
    <property type="project" value="UniProtKB-KW"/>
</dbReference>
<evidence type="ECO:0000256" key="9">
    <source>
        <dbReference type="ARBA" id="ARBA00023098"/>
    </source>
</evidence>
<gene>
    <name evidence="13" type="ORF">QE440_002344</name>
</gene>
<proteinExistence type="predicted"/>
<evidence type="ECO:0000259" key="12">
    <source>
        <dbReference type="Pfam" id="PF00892"/>
    </source>
</evidence>
<name>A0AAJ2BHY1_9PSED</name>
<dbReference type="GO" id="GO:0005886">
    <property type="term" value="C:plasma membrane"/>
    <property type="evidence" value="ECO:0007669"/>
    <property type="project" value="UniProtKB-SubCell"/>
</dbReference>
<protein>
    <submittedName>
        <fullName evidence="13">Undecaprenyl phosphate-alpha-L-ara4N flippase subunit ArnE</fullName>
    </submittedName>
</protein>
<feature type="transmembrane region" description="Helical" evidence="11">
    <location>
        <begin position="67"/>
        <end position="87"/>
    </location>
</feature>
<dbReference type="AlphaFoldDB" id="A0AAJ2BHY1"/>
<feature type="transmembrane region" description="Helical" evidence="11">
    <location>
        <begin position="41"/>
        <end position="60"/>
    </location>
</feature>
<dbReference type="Pfam" id="PF00892">
    <property type="entry name" value="EamA"/>
    <property type="match status" value="1"/>
</dbReference>
<evidence type="ECO:0000313" key="14">
    <source>
        <dbReference type="Proteomes" id="UP001268036"/>
    </source>
</evidence>
<dbReference type="InterPro" id="IPR000390">
    <property type="entry name" value="Small_drug/metabolite_transptr"/>
</dbReference>
<keyword evidence="8 11" id="KW-1133">Transmembrane helix</keyword>
<keyword evidence="9" id="KW-0443">Lipid metabolism</keyword>
<evidence type="ECO:0000256" key="11">
    <source>
        <dbReference type="SAM" id="Phobius"/>
    </source>
</evidence>
<organism evidence="13 14">
    <name type="scientific">Pseudomonas oryzihabitans</name>
    <dbReference type="NCBI Taxonomy" id="47885"/>
    <lineage>
        <taxon>Bacteria</taxon>
        <taxon>Pseudomonadati</taxon>
        <taxon>Pseudomonadota</taxon>
        <taxon>Gammaproteobacteria</taxon>
        <taxon>Pseudomonadales</taxon>
        <taxon>Pseudomonadaceae</taxon>
        <taxon>Pseudomonas</taxon>
    </lineage>
</organism>
<dbReference type="InterPro" id="IPR037185">
    <property type="entry name" value="EmrE-like"/>
</dbReference>
<dbReference type="Proteomes" id="UP001268036">
    <property type="component" value="Unassembled WGS sequence"/>
</dbReference>
<dbReference type="GO" id="GO:0022857">
    <property type="term" value="F:transmembrane transporter activity"/>
    <property type="evidence" value="ECO:0007669"/>
    <property type="project" value="InterPro"/>
</dbReference>
<evidence type="ECO:0000256" key="3">
    <source>
        <dbReference type="ARBA" id="ARBA00022516"/>
    </source>
</evidence>
<dbReference type="SUPFAM" id="SSF103481">
    <property type="entry name" value="Multidrug resistance efflux transporter EmrE"/>
    <property type="match status" value="1"/>
</dbReference>
<keyword evidence="7" id="KW-0448">Lipopolysaccharide biosynthesis</keyword>
<keyword evidence="4" id="KW-0997">Cell inner membrane</keyword>
<dbReference type="PANTHER" id="PTHR30561">
    <property type="entry name" value="SMR FAMILY PROTON-DEPENDENT DRUG EFFLUX TRANSPORTER SUGE"/>
    <property type="match status" value="1"/>
</dbReference>
<feature type="domain" description="EamA" evidence="12">
    <location>
        <begin position="8"/>
        <end position="109"/>
    </location>
</feature>
<evidence type="ECO:0000256" key="7">
    <source>
        <dbReference type="ARBA" id="ARBA00022985"/>
    </source>
</evidence>
<evidence type="ECO:0000256" key="5">
    <source>
        <dbReference type="ARBA" id="ARBA00022556"/>
    </source>
</evidence>
<evidence type="ECO:0000256" key="10">
    <source>
        <dbReference type="ARBA" id="ARBA00023136"/>
    </source>
</evidence>
<dbReference type="RefSeq" id="WP_309758482.1">
    <property type="nucleotide sequence ID" value="NZ_JAVJAF010000001.1"/>
</dbReference>
<keyword evidence="5" id="KW-0441">Lipid A biosynthesis</keyword>